<accession>A0ABP9Q6K7</accession>
<evidence type="ECO:0000313" key="3">
    <source>
        <dbReference type="EMBL" id="GAA5157236.1"/>
    </source>
</evidence>
<reference evidence="4" key="1">
    <citation type="journal article" date="2019" name="Int. J. Syst. Evol. Microbiol.">
        <title>The Global Catalogue of Microorganisms (GCM) 10K type strain sequencing project: providing services to taxonomists for standard genome sequencing and annotation.</title>
        <authorList>
            <consortium name="The Broad Institute Genomics Platform"/>
            <consortium name="The Broad Institute Genome Sequencing Center for Infectious Disease"/>
            <person name="Wu L."/>
            <person name="Ma J."/>
        </authorList>
    </citation>
    <scope>NUCLEOTIDE SEQUENCE [LARGE SCALE GENOMIC DNA]</scope>
    <source>
        <strain evidence="4">JCM 18715</strain>
    </source>
</reference>
<name>A0ABP9Q6K7_9RHOO</name>
<organism evidence="3 4">
    <name type="scientific">Viridibacterium curvum</name>
    <dbReference type="NCBI Taxonomy" id="1101404"/>
    <lineage>
        <taxon>Bacteria</taxon>
        <taxon>Pseudomonadati</taxon>
        <taxon>Pseudomonadota</taxon>
        <taxon>Betaproteobacteria</taxon>
        <taxon>Rhodocyclales</taxon>
        <taxon>Rhodocyclaceae</taxon>
        <taxon>Viridibacterium</taxon>
    </lineage>
</organism>
<feature type="signal peptide" evidence="1">
    <location>
        <begin position="1"/>
        <end position="20"/>
    </location>
</feature>
<dbReference type="InterPro" id="IPR013424">
    <property type="entry name" value="Ice-binding_C"/>
</dbReference>
<feature type="domain" description="Ice-binding protein C-terminal" evidence="2">
    <location>
        <begin position="221"/>
        <end position="243"/>
    </location>
</feature>
<evidence type="ECO:0000313" key="4">
    <source>
        <dbReference type="Proteomes" id="UP001500547"/>
    </source>
</evidence>
<dbReference type="NCBIfam" id="TIGR02595">
    <property type="entry name" value="PEP_CTERM"/>
    <property type="match status" value="1"/>
</dbReference>
<comment type="caution">
    <text evidence="3">The sequence shown here is derived from an EMBL/GenBank/DDBJ whole genome shotgun (WGS) entry which is preliminary data.</text>
</comment>
<dbReference type="EMBL" id="BAABLD010000001">
    <property type="protein sequence ID" value="GAA5157236.1"/>
    <property type="molecule type" value="Genomic_DNA"/>
</dbReference>
<proteinExistence type="predicted"/>
<evidence type="ECO:0000259" key="2">
    <source>
        <dbReference type="Pfam" id="PF07589"/>
    </source>
</evidence>
<dbReference type="Pfam" id="PF07589">
    <property type="entry name" value="PEP-CTERM"/>
    <property type="match status" value="1"/>
</dbReference>
<sequence length="247" mass="25531">MFKKAILAATLGLTLGAAQAVPVLHQGGQGSYTTNSLGGSAWSTFTSMMTAQHTLTTTASFSNLSQLDLYGAVWVNQELYGSLSASEVSALTAYISEGHKVVLIGENSSWNAWNSSIMSVVGGAMTTSDCSWSVGSALVSNSLTDGVGQVQNICGSQVIAAAGGVQMLFSNNMAGLYKVGAGEALVIADSNWNDNSYINSYNNIAFAQNVIDWLGEPLDGAVPEPGTLALLGLGLAGLHASRRRKAA</sequence>
<dbReference type="Proteomes" id="UP001500547">
    <property type="component" value="Unassembled WGS sequence"/>
</dbReference>
<gene>
    <name evidence="3" type="ORF">GCM10025770_00160</name>
</gene>
<feature type="chain" id="PRO_5046807374" description="Ice-binding protein C-terminal domain-containing protein" evidence="1">
    <location>
        <begin position="21"/>
        <end position="247"/>
    </location>
</feature>
<keyword evidence="4" id="KW-1185">Reference proteome</keyword>
<evidence type="ECO:0000256" key="1">
    <source>
        <dbReference type="SAM" id="SignalP"/>
    </source>
</evidence>
<dbReference type="RefSeq" id="WP_345530774.1">
    <property type="nucleotide sequence ID" value="NZ_BAABLD010000001.1"/>
</dbReference>
<keyword evidence="1" id="KW-0732">Signal</keyword>
<protein>
    <recommendedName>
        <fullName evidence="2">Ice-binding protein C-terminal domain-containing protein</fullName>
    </recommendedName>
</protein>